<dbReference type="AlphaFoldDB" id="A0A2A9NJB8"/>
<gene>
    <name evidence="2" type="ORF">AMATHDRAFT_65671</name>
</gene>
<dbReference type="EMBL" id="KZ302065">
    <property type="protein sequence ID" value="PFH48381.1"/>
    <property type="molecule type" value="Genomic_DNA"/>
</dbReference>
<feature type="region of interest" description="Disordered" evidence="1">
    <location>
        <begin position="45"/>
        <end position="86"/>
    </location>
</feature>
<evidence type="ECO:0000313" key="2">
    <source>
        <dbReference type="EMBL" id="PFH48381.1"/>
    </source>
</evidence>
<evidence type="ECO:0000313" key="3">
    <source>
        <dbReference type="Proteomes" id="UP000242287"/>
    </source>
</evidence>
<accession>A0A2A9NJB8</accession>
<dbReference type="OrthoDB" id="3258262at2759"/>
<name>A0A2A9NJB8_9AGAR</name>
<organism evidence="2 3">
    <name type="scientific">Amanita thiersii Skay4041</name>
    <dbReference type="NCBI Taxonomy" id="703135"/>
    <lineage>
        <taxon>Eukaryota</taxon>
        <taxon>Fungi</taxon>
        <taxon>Dikarya</taxon>
        <taxon>Basidiomycota</taxon>
        <taxon>Agaricomycotina</taxon>
        <taxon>Agaricomycetes</taxon>
        <taxon>Agaricomycetidae</taxon>
        <taxon>Agaricales</taxon>
        <taxon>Pluteineae</taxon>
        <taxon>Amanitaceae</taxon>
        <taxon>Amanita</taxon>
    </lineage>
</organism>
<keyword evidence="3" id="KW-1185">Reference proteome</keyword>
<sequence>MESHILDENVFRQFLFENLQDAIAAEIASHSKRYAIYLPVETSDDDEESLYSETGSSNWEPSSPDSTPSLYSTSSACPSNRSSPAQDVVTNYRAGLLAELSRRRSSIVAQDPHSRASSTYETCISPSSYTSQDELVNEMVNPRDSCQEALTKAREEALDVMQRYAGLDHQQLICQRPGCHNKLRDVKALAYHLHIHNLTDGGDAPHVDDGCHDGGCHLSMSTCYTPPGSSKKLPLKSIRRIISKVVRRK</sequence>
<reference evidence="2 3" key="1">
    <citation type="submission" date="2014-02" db="EMBL/GenBank/DDBJ databases">
        <title>Transposable element dynamics among asymbiotic and ectomycorrhizal Amanita fungi.</title>
        <authorList>
            <consortium name="DOE Joint Genome Institute"/>
            <person name="Hess J."/>
            <person name="Skrede I."/>
            <person name="Wolfe B."/>
            <person name="LaButti K."/>
            <person name="Ohm R.A."/>
            <person name="Grigoriev I.V."/>
            <person name="Pringle A."/>
        </authorList>
    </citation>
    <scope>NUCLEOTIDE SEQUENCE [LARGE SCALE GENOMIC DNA]</scope>
    <source>
        <strain evidence="2 3">SKay4041</strain>
    </source>
</reference>
<proteinExistence type="predicted"/>
<feature type="compositionally biased region" description="Polar residues" evidence="1">
    <location>
        <begin position="51"/>
        <end position="86"/>
    </location>
</feature>
<evidence type="ECO:0000256" key="1">
    <source>
        <dbReference type="SAM" id="MobiDB-lite"/>
    </source>
</evidence>
<dbReference type="Proteomes" id="UP000242287">
    <property type="component" value="Unassembled WGS sequence"/>
</dbReference>
<protein>
    <submittedName>
        <fullName evidence="2">Uncharacterized protein</fullName>
    </submittedName>
</protein>